<keyword evidence="8" id="KW-1185">Reference proteome</keyword>
<accession>A0A5B2TD76</accession>
<dbReference type="OrthoDB" id="103403at2"/>
<evidence type="ECO:0000313" key="8">
    <source>
        <dbReference type="Proteomes" id="UP000322110"/>
    </source>
</evidence>
<dbReference type="InterPro" id="IPR002797">
    <property type="entry name" value="Polysacc_synth"/>
</dbReference>
<evidence type="ECO:0000256" key="3">
    <source>
        <dbReference type="ARBA" id="ARBA00022692"/>
    </source>
</evidence>
<comment type="caution">
    <text evidence="7">The sequence shown here is derived from an EMBL/GenBank/DDBJ whole genome shotgun (WGS) entry which is preliminary data.</text>
</comment>
<gene>
    <name evidence="7" type="ORF">F0Q34_17160</name>
</gene>
<comment type="subcellular location">
    <subcellularLocation>
        <location evidence="1">Cell membrane</location>
        <topology evidence="1">Multi-pass membrane protein</topology>
    </subcellularLocation>
</comment>
<dbReference type="AlphaFoldDB" id="A0A5B2TD76"/>
<feature type="transmembrane region" description="Helical" evidence="6">
    <location>
        <begin position="84"/>
        <end position="101"/>
    </location>
</feature>
<feature type="transmembrane region" description="Helical" evidence="6">
    <location>
        <begin position="216"/>
        <end position="237"/>
    </location>
</feature>
<evidence type="ECO:0000313" key="7">
    <source>
        <dbReference type="EMBL" id="KAA2212043.1"/>
    </source>
</evidence>
<keyword evidence="2" id="KW-1003">Cell membrane</keyword>
<proteinExistence type="predicted"/>
<evidence type="ECO:0000256" key="6">
    <source>
        <dbReference type="SAM" id="Phobius"/>
    </source>
</evidence>
<dbReference type="RefSeq" id="WP_149813474.1">
    <property type="nucleotide sequence ID" value="NZ_VUKA01000012.1"/>
</dbReference>
<feature type="transmembrane region" description="Helical" evidence="6">
    <location>
        <begin position="385"/>
        <end position="410"/>
    </location>
</feature>
<dbReference type="Pfam" id="PF01943">
    <property type="entry name" value="Polysacc_synt"/>
    <property type="match status" value="1"/>
</dbReference>
<reference evidence="7 8" key="1">
    <citation type="journal article" date="2015" name="Int. J. Syst. Evol. Microbiol.">
        <title>Roseomonas oryzae sp. nov., isolated from paddy rhizosphere soil.</title>
        <authorList>
            <person name="Ramaprasad E.V."/>
            <person name="Sasikala Ch."/>
            <person name="Ramana Ch.V."/>
        </authorList>
    </citation>
    <scope>NUCLEOTIDE SEQUENCE [LARGE SCALE GENOMIC DNA]</scope>
    <source>
        <strain evidence="7 8">KCTC 42542</strain>
    </source>
</reference>
<protein>
    <submittedName>
        <fullName evidence="7">Oligosaccharide flippase family protein</fullName>
    </submittedName>
</protein>
<keyword evidence="4 6" id="KW-1133">Transmembrane helix</keyword>
<name>A0A5B2TD76_9PROT</name>
<sequence>MRFALRALSALLGATVLGSMVALATQILAARWLGAEAYGQFAALIVVANLATPVSSAGANWFLIQAWGEEGRAARRWVRPLARLVSATILLSMVMVCAYALPAEQWGGVSAAWAAAAGIAVLLGQAALELASARLQVERRFGTLAAWQAGAQVARFLALLAAGLAMGWHPTMAAVLAAYAAAGLAVAASGAAILSPLWPRRGEEASPGTREAVRRALPFSLMTVFYVVYFQSGVVLLEWQSGGAAAAAFNAALLLVAAASMLPQVVYMKFLAPLISRWAVHDRARFSAVFHVGSWSMLAAGAAGGVLLAVSGPWVLPLLFGPELAGAAPVLAVLALGLPLRFLQASYSAAFVSPAEVAMKVRYLGVAAACGLVANLALVPSMNAIGAALASVVAEAVLLGLHMAGAARAIKGIALRDLLRPSVPVASLRLLMRRDANAG</sequence>
<dbReference type="GO" id="GO:0005886">
    <property type="term" value="C:plasma membrane"/>
    <property type="evidence" value="ECO:0007669"/>
    <property type="project" value="UniProtKB-SubCell"/>
</dbReference>
<evidence type="ECO:0000256" key="1">
    <source>
        <dbReference type="ARBA" id="ARBA00004651"/>
    </source>
</evidence>
<dbReference type="PANTHER" id="PTHR30250">
    <property type="entry name" value="PST FAMILY PREDICTED COLANIC ACID TRANSPORTER"/>
    <property type="match status" value="1"/>
</dbReference>
<keyword evidence="3 6" id="KW-0812">Transmembrane</keyword>
<feature type="transmembrane region" description="Helical" evidence="6">
    <location>
        <begin position="361"/>
        <end position="379"/>
    </location>
</feature>
<feature type="transmembrane region" description="Helical" evidence="6">
    <location>
        <begin position="113"/>
        <end position="132"/>
    </location>
</feature>
<feature type="transmembrane region" description="Helical" evidence="6">
    <location>
        <begin position="144"/>
        <end position="166"/>
    </location>
</feature>
<evidence type="ECO:0000256" key="5">
    <source>
        <dbReference type="ARBA" id="ARBA00023136"/>
    </source>
</evidence>
<feature type="transmembrane region" description="Helical" evidence="6">
    <location>
        <begin position="172"/>
        <end position="195"/>
    </location>
</feature>
<feature type="transmembrane region" description="Helical" evidence="6">
    <location>
        <begin position="316"/>
        <end position="340"/>
    </location>
</feature>
<keyword evidence="5 6" id="KW-0472">Membrane</keyword>
<dbReference type="Proteomes" id="UP000322110">
    <property type="component" value="Unassembled WGS sequence"/>
</dbReference>
<dbReference type="InterPro" id="IPR050833">
    <property type="entry name" value="Poly_Biosynth_Transport"/>
</dbReference>
<evidence type="ECO:0000256" key="4">
    <source>
        <dbReference type="ARBA" id="ARBA00022989"/>
    </source>
</evidence>
<dbReference type="PANTHER" id="PTHR30250:SF11">
    <property type="entry name" value="O-ANTIGEN TRANSPORTER-RELATED"/>
    <property type="match status" value="1"/>
</dbReference>
<feature type="transmembrane region" description="Helical" evidence="6">
    <location>
        <begin position="243"/>
        <end position="267"/>
    </location>
</feature>
<feature type="transmembrane region" description="Helical" evidence="6">
    <location>
        <begin position="39"/>
        <end position="63"/>
    </location>
</feature>
<evidence type="ECO:0000256" key="2">
    <source>
        <dbReference type="ARBA" id="ARBA00022475"/>
    </source>
</evidence>
<dbReference type="EMBL" id="VUKA01000012">
    <property type="protein sequence ID" value="KAA2212043.1"/>
    <property type="molecule type" value="Genomic_DNA"/>
</dbReference>
<organism evidence="7 8">
    <name type="scientific">Teichococcus oryzae</name>
    <dbReference type="NCBI Taxonomy" id="1608942"/>
    <lineage>
        <taxon>Bacteria</taxon>
        <taxon>Pseudomonadati</taxon>
        <taxon>Pseudomonadota</taxon>
        <taxon>Alphaproteobacteria</taxon>
        <taxon>Acetobacterales</taxon>
        <taxon>Roseomonadaceae</taxon>
        <taxon>Roseomonas</taxon>
    </lineage>
</organism>
<feature type="transmembrane region" description="Helical" evidence="6">
    <location>
        <begin position="288"/>
        <end position="310"/>
    </location>
</feature>